<feature type="domain" description="Major facilitator superfamily (MFS) profile" evidence="6">
    <location>
        <begin position="35"/>
        <end position="454"/>
    </location>
</feature>
<dbReference type="InterPro" id="IPR020846">
    <property type="entry name" value="MFS_dom"/>
</dbReference>
<dbReference type="GeneID" id="115805984"/>
<dbReference type="Gene3D" id="1.20.1250.20">
    <property type="entry name" value="MFS general substrate transporter like domains"/>
    <property type="match status" value="2"/>
</dbReference>
<keyword evidence="7" id="KW-1185">Reference proteome</keyword>
<feature type="transmembrane region" description="Helical" evidence="5">
    <location>
        <begin position="36"/>
        <end position="56"/>
    </location>
</feature>
<evidence type="ECO:0000256" key="1">
    <source>
        <dbReference type="ARBA" id="ARBA00004141"/>
    </source>
</evidence>
<dbReference type="CTD" id="84179"/>
<keyword evidence="4 5" id="KW-0472">Membrane</keyword>
<dbReference type="InParanoid" id="A0A6J2URX1"/>
<evidence type="ECO:0000256" key="3">
    <source>
        <dbReference type="ARBA" id="ARBA00022989"/>
    </source>
</evidence>
<proteinExistence type="predicted"/>
<dbReference type="GO" id="GO:0016020">
    <property type="term" value="C:membrane"/>
    <property type="evidence" value="ECO:0007669"/>
    <property type="project" value="UniProtKB-SubCell"/>
</dbReference>
<dbReference type="FunCoup" id="A0A6J2URX1">
    <property type="interactions" value="174"/>
</dbReference>
<dbReference type="PANTHER" id="PTHR10924:SF6">
    <property type="entry name" value="SOLUTE CARRIER FAMILY 49 MEMBER A3"/>
    <property type="match status" value="1"/>
</dbReference>
<feature type="transmembrane region" description="Helical" evidence="5">
    <location>
        <begin position="76"/>
        <end position="96"/>
    </location>
</feature>
<keyword evidence="3 5" id="KW-1133">Transmembrane helix</keyword>
<dbReference type="OrthoDB" id="422206at2759"/>
<dbReference type="Pfam" id="PF07690">
    <property type="entry name" value="MFS_1"/>
    <property type="match status" value="1"/>
</dbReference>
<feature type="transmembrane region" description="Helical" evidence="5">
    <location>
        <begin position="254"/>
        <end position="277"/>
    </location>
</feature>
<feature type="transmembrane region" description="Helical" evidence="5">
    <location>
        <begin position="173"/>
        <end position="193"/>
    </location>
</feature>
<evidence type="ECO:0000256" key="5">
    <source>
        <dbReference type="SAM" id="Phobius"/>
    </source>
</evidence>
<feature type="transmembrane region" description="Helical" evidence="5">
    <location>
        <begin position="348"/>
        <end position="372"/>
    </location>
</feature>
<feature type="transmembrane region" description="Helical" evidence="5">
    <location>
        <begin position="133"/>
        <end position="152"/>
    </location>
</feature>
<feature type="transmembrane region" description="Helical" evidence="5">
    <location>
        <begin position="199"/>
        <end position="221"/>
    </location>
</feature>
<sequence>MDNNGIRTSSVEILTETNTNRDLRKTAEFKVYKRRWFILFVLCLLNCSNALIWLTFAPVADQTARFLEISLDNVNWLSLIYMVIAIPLSFGTTWMLDTFGLRLTLILGSWLNMLGSLLRLVGLIKVLADSVRFPVVMGGQVLGALAQPLVIFSPTKLAALWFPEHQRATANMIASMSNPLGLLFANIFSPLIIGYTNSLLWLMIIYAVPATIACFLATVGIRASVPPTPPSASAEASGSESFLQGIKLLVKNKAYMILLFSFGAGIAVFTCFSTLLEQILCIKGYTNDFAGLCGALFIVFGVVGAALLGFYVDKTKKFTEAMKINICLTSLCSAAFAVVSQMRDQKVILGVVCSLFGFFGFSIYPVAMELSVECTYPVGEATSAGLIFISGQVQSIIYIVLLQALTTFIADSPLSSCASGGDANLSWKVPVLVMAGLCSLATCCFVLFFRTQYRRLHAEANTSLGKNTGSTPAQTGDGPKA</sequence>
<dbReference type="InterPro" id="IPR049680">
    <property type="entry name" value="FLVCR1-2_SLC49-like"/>
</dbReference>
<gene>
    <name evidence="8" type="primary">slc49a3</name>
</gene>
<dbReference type="InterPro" id="IPR011701">
    <property type="entry name" value="MFS"/>
</dbReference>
<feature type="transmembrane region" description="Helical" evidence="5">
    <location>
        <begin position="324"/>
        <end position="342"/>
    </location>
</feature>
<dbReference type="PANTHER" id="PTHR10924">
    <property type="entry name" value="MAJOR FACILITATOR SUPERFAMILY PROTEIN-RELATED"/>
    <property type="match status" value="1"/>
</dbReference>
<dbReference type="InterPro" id="IPR036259">
    <property type="entry name" value="MFS_trans_sf"/>
</dbReference>
<evidence type="ECO:0000256" key="4">
    <source>
        <dbReference type="ARBA" id="ARBA00023136"/>
    </source>
</evidence>
<evidence type="ECO:0000259" key="6">
    <source>
        <dbReference type="PROSITE" id="PS50850"/>
    </source>
</evidence>
<keyword evidence="2 5" id="KW-0812">Transmembrane</keyword>
<dbReference type="PROSITE" id="PS50850">
    <property type="entry name" value="MFS"/>
    <property type="match status" value="1"/>
</dbReference>
<dbReference type="SUPFAM" id="SSF103473">
    <property type="entry name" value="MFS general substrate transporter"/>
    <property type="match status" value="1"/>
</dbReference>
<accession>A0A6J2URX1</accession>
<evidence type="ECO:0000313" key="7">
    <source>
        <dbReference type="Proteomes" id="UP000504632"/>
    </source>
</evidence>
<feature type="transmembrane region" description="Helical" evidence="5">
    <location>
        <begin position="429"/>
        <end position="449"/>
    </location>
</feature>
<feature type="transmembrane region" description="Helical" evidence="5">
    <location>
        <begin position="103"/>
        <end position="127"/>
    </location>
</feature>
<comment type="subcellular location">
    <subcellularLocation>
        <location evidence="1">Membrane</location>
        <topology evidence="1">Multi-pass membrane protein</topology>
    </subcellularLocation>
</comment>
<dbReference type="Proteomes" id="UP000504632">
    <property type="component" value="Chromosome 2"/>
</dbReference>
<dbReference type="RefSeq" id="XP_030622563.1">
    <property type="nucleotide sequence ID" value="XM_030766703.1"/>
</dbReference>
<reference evidence="8" key="1">
    <citation type="submission" date="2025-08" db="UniProtKB">
        <authorList>
            <consortium name="RefSeq"/>
        </authorList>
    </citation>
    <scope>IDENTIFICATION</scope>
</reference>
<dbReference type="AlphaFoldDB" id="A0A6J2URX1"/>
<feature type="transmembrane region" description="Helical" evidence="5">
    <location>
        <begin position="289"/>
        <end position="312"/>
    </location>
</feature>
<evidence type="ECO:0000256" key="2">
    <source>
        <dbReference type="ARBA" id="ARBA00022692"/>
    </source>
</evidence>
<organism evidence="7 8">
    <name type="scientific">Chanos chanos</name>
    <name type="common">Milkfish</name>
    <name type="synonym">Mugil chanos</name>
    <dbReference type="NCBI Taxonomy" id="29144"/>
    <lineage>
        <taxon>Eukaryota</taxon>
        <taxon>Metazoa</taxon>
        <taxon>Chordata</taxon>
        <taxon>Craniata</taxon>
        <taxon>Vertebrata</taxon>
        <taxon>Euteleostomi</taxon>
        <taxon>Actinopterygii</taxon>
        <taxon>Neopterygii</taxon>
        <taxon>Teleostei</taxon>
        <taxon>Ostariophysi</taxon>
        <taxon>Gonorynchiformes</taxon>
        <taxon>Chanidae</taxon>
        <taxon>Chanos</taxon>
    </lineage>
</organism>
<name>A0A6J2URX1_CHACN</name>
<dbReference type="GO" id="GO:0022857">
    <property type="term" value="F:transmembrane transporter activity"/>
    <property type="evidence" value="ECO:0007669"/>
    <property type="project" value="InterPro"/>
</dbReference>
<protein>
    <submittedName>
        <fullName evidence="8">Solute carrier family 49 member A3</fullName>
    </submittedName>
</protein>
<dbReference type="CDD" id="cd17399">
    <property type="entry name" value="MFS_MFSD7"/>
    <property type="match status" value="1"/>
</dbReference>
<evidence type="ECO:0000313" key="8">
    <source>
        <dbReference type="RefSeq" id="XP_030622563.1"/>
    </source>
</evidence>